<name>A0A6A6RVF0_9PLEO</name>
<keyword evidence="4" id="KW-1185">Reference proteome</keyword>
<dbReference type="Proteomes" id="UP000799753">
    <property type="component" value="Unassembled WGS sequence"/>
</dbReference>
<feature type="compositionally biased region" description="Polar residues" evidence="1">
    <location>
        <begin position="200"/>
        <end position="210"/>
    </location>
</feature>
<dbReference type="InterPro" id="IPR033473">
    <property type="entry name" value="Atos-like_C"/>
</dbReference>
<feature type="compositionally biased region" description="Polar residues" evidence="1">
    <location>
        <begin position="674"/>
        <end position="692"/>
    </location>
</feature>
<dbReference type="Pfam" id="PF13915">
    <property type="entry name" value="DUF4210"/>
    <property type="match status" value="1"/>
</dbReference>
<dbReference type="OrthoDB" id="8625101at2759"/>
<reference evidence="3" key="1">
    <citation type="journal article" date="2020" name="Stud. Mycol.">
        <title>101 Dothideomycetes genomes: a test case for predicting lifestyles and emergence of pathogens.</title>
        <authorList>
            <person name="Haridas S."/>
            <person name="Albert R."/>
            <person name="Binder M."/>
            <person name="Bloem J."/>
            <person name="Labutti K."/>
            <person name="Salamov A."/>
            <person name="Andreopoulos B."/>
            <person name="Baker S."/>
            <person name="Barry K."/>
            <person name="Bills G."/>
            <person name="Bluhm B."/>
            <person name="Cannon C."/>
            <person name="Castanera R."/>
            <person name="Culley D."/>
            <person name="Daum C."/>
            <person name="Ezra D."/>
            <person name="Gonzalez J."/>
            <person name="Henrissat B."/>
            <person name="Kuo A."/>
            <person name="Liang C."/>
            <person name="Lipzen A."/>
            <person name="Lutzoni F."/>
            <person name="Magnuson J."/>
            <person name="Mondo S."/>
            <person name="Nolan M."/>
            <person name="Ohm R."/>
            <person name="Pangilinan J."/>
            <person name="Park H.-J."/>
            <person name="Ramirez L."/>
            <person name="Alfaro M."/>
            <person name="Sun H."/>
            <person name="Tritt A."/>
            <person name="Yoshinaga Y."/>
            <person name="Zwiers L.-H."/>
            <person name="Turgeon B."/>
            <person name="Goodwin S."/>
            <person name="Spatafora J."/>
            <person name="Crous P."/>
            <person name="Grigoriev I."/>
        </authorList>
    </citation>
    <scope>NUCLEOTIDE SEQUENCE</scope>
    <source>
        <strain evidence="3">CBS 473.64</strain>
    </source>
</reference>
<feature type="region of interest" description="Disordered" evidence="1">
    <location>
        <begin position="666"/>
        <end position="692"/>
    </location>
</feature>
<feature type="compositionally biased region" description="Polar residues" evidence="1">
    <location>
        <begin position="167"/>
        <end position="177"/>
    </location>
</feature>
<dbReference type="Pfam" id="PF13889">
    <property type="entry name" value="Chromosome_seg"/>
    <property type="match status" value="1"/>
</dbReference>
<proteinExistence type="predicted"/>
<dbReference type="InterPro" id="IPR025261">
    <property type="entry name" value="Atos-like_cons_dom"/>
</dbReference>
<feature type="compositionally biased region" description="Low complexity" evidence="1">
    <location>
        <begin position="179"/>
        <end position="192"/>
    </location>
</feature>
<feature type="compositionally biased region" description="Basic and acidic residues" evidence="1">
    <location>
        <begin position="385"/>
        <end position="405"/>
    </location>
</feature>
<dbReference type="SMART" id="SM01177">
    <property type="entry name" value="DUF4210"/>
    <property type="match status" value="1"/>
</dbReference>
<feature type="compositionally biased region" description="Basic and acidic residues" evidence="1">
    <location>
        <begin position="35"/>
        <end position="44"/>
    </location>
</feature>
<accession>A0A6A6RVF0</accession>
<feature type="region of interest" description="Disordered" evidence="1">
    <location>
        <begin position="586"/>
        <end position="629"/>
    </location>
</feature>
<organism evidence="3 4">
    <name type="scientific">Massarina eburnea CBS 473.64</name>
    <dbReference type="NCBI Taxonomy" id="1395130"/>
    <lineage>
        <taxon>Eukaryota</taxon>
        <taxon>Fungi</taxon>
        <taxon>Dikarya</taxon>
        <taxon>Ascomycota</taxon>
        <taxon>Pezizomycotina</taxon>
        <taxon>Dothideomycetes</taxon>
        <taxon>Pleosporomycetidae</taxon>
        <taxon>Pleosporales</taxon>
        <taxon>Massarineae</taxon>
        <taxon>Massarinaceae</taxon>
        <taxon>Massarina</taxon>
    </lineage>
</organism>
<sequence>MQPTNPERKASGLDRAHLIQRLKRENSPSWQHYQRPAEQDRPETPVRAPIQIRNPQPSPPDPLRDNATAGSEIARPRSALHSGDFREKRDREQYKEGLSSQVPLATSPVVPWHKSFPAAAARPPAGSESSYAFHDTRNYDSRPATRSRATSQLSFPSFAFMPPTSPLVHQSNNTDLDFSSRPSSRQTSTSPDRSSRRHTFSPQSFDTCQSAAMARSASGTPAARHIRNGGTIPYQAHQPRRSLTSLNQFQPHSSPQSPFLGAQRPSFSEASPLHHAPMVGSYEESILRGRMSTTPSRPLNFIAKIGVLGRGQCRSNLKCPPHVAVPFPAVFYSYRSGNGRFSDDSPSPYVGLIDLENSLPAPDEGGESGKKKRRQTLPTPDQDGFDLRPEGEEYGSRYRSNEGTRRKEKRKRRSTSPRAPPGGSYRIPQVGQLQIVIKNPNKTAVKLFLVPYDLSDMEPGQKTFVRQRSYSAGPIIDMPMSSRKNFGTDRPEAALSHSDDPNDRPILRYLIHLHICCPSKGRYYLYKSIRVVFANRVPDGKEKLQNEIQLPEPRYSTYRASRDSLASQAPSSAATQLANEKALHRRSAGVSLSQQSFDQIDGVSSRTHPSLPPPAMTFTGGPTSHSSGFSTPLPALEPIPFSLTQQMPSTASYPVSREMDIDPDSPFRSRMGDESSSAMDIGSPNRNSPSNVTAFEKLGRDAFCGVTASGAGLLAKRLRGLDVQREDRDPSRDAGSSA</sequence>
<feature type="region of interest" description="Disordered" evidence="1">
    <location>
        <begin position="164"/>
        <end position="237"/>
    </location>
</feature>
<evidence type="ECO:0000313" key="4">
    <source>
        <dbReference type="Proteomes" id="UP000799753"/>
    </source>
</evidence>
<gene>
    <name evidence="3" type="ORF">P280DRAFT_402451</name>
</gene>
<evidence type="ECO:0000259" key="2">
    <source>
        <dbReference type="SMART" id="SM01177"/>
    </source>
</evidence>
<dbReference type="EMBL" id="MU006786">
    <property type="protein sequence ID" value="KAF2639516.1"/>
    <property type="molecule type" value="Genomic_DNA"/>
</dbReference>
<feature type="compositionally biased region" description="Basic residues" evidence="1">
    <location>
        <begin position="406"/>
        <end position="415"/>
    </location>
</feature>
<evidence type="ECO:0000256" key="1">
    <source>
        <dbReference type="SAM" id="MobiDB-lite"/>
    </source>
</evidence>
<dbReference type="PANTHER" id="PTHR13199:SF11">
    <property type="entry name" value="PROTEIN ATOSSA"/>
    <property type="match status" value="1"/>
</dbReference>
<feature type="compositionally biased region" description="Basic and acidic residues" evidence="1">
    <location>
        <begin position="1"/>
        <end position="26"/>
    </location>
</feature>
<feature type="compositionally biased region" description="Basic and acidic residues" evidence="1">
    <location>
        <begin position="83"/>
        <end position="95"/>
    </location>
</feature>
<protein>
    <recommendedName>
        <fullName evidence="2">Atos-like conserved domain-containing protein</fullName>
    </recommendedName>
</protein>
<feature type="domain" description="Atos-like conserved" evidence="2">
    <location>
        <begin position="278"/>
        <end position="350"/>
    </location>
</feature>
<dbReference type="PANTHER" id="PTHR13199">
    <property type="entry name" value="GH03947P"/>
    <property type="match status" value="1"/>
</dbReference>
<feature type="region of interest" description="Disordered" evidence="1">
    <location>
        <begin position="1"/>
        <end position="150"/>
    </location>
</feature>
<dbReference type="InterPro" id="IPR051506">
    <property type="entry name" value="ATOS_Transcription_Regulators"/>
</dbReference>
<feature type="compositionally biased region" description="Polar residues" evidence="1">
    <location>
        <begin position="620"/>
        <end position="629"/>
    </location>
</feature>
<dbReference type="AlphaFoldDB" id="A0A6A6RVF0"/>
<feature type="region of interest" description="Disordered" evidence="1">
    <location>
        <begin position="351"/>
        <end position="427"/>
    </location>
</feature>
<evidence type="ECO:0000313" key="3">
    <source>
        <dbReference type="EMBL" id="KAF2639516.1"/>
    </source>
</evidence>
<feature type="compositionally biased region" description="Polar residues" evidence="1">
    <location>
        <begin position="590"/>
        <end position="608"/>
    </location>
</feature>